<evidence type="ECO:0000313" key="2">
    <source>
        <dbReference type="EMBL" id="KAF8572234.1"/>
    </source>
</evidence>
<dbReference type="Pfam" id="PF07714">
    <property type="entry name" value="PK_Tyr_Ser-Thr"/>
    <property type="match status" value="1"/>
</dbReference>
<dbReference type="PROSITE" id="PS50011">
    <property type="entry name" value="PROTEIN_KINASE_DOM"/>
    <property type="match status" value="1"/>
</dbReference>
<dbReference type="InterPro" id="IPR001245">
    <property type="entry name" value="Ser-Thr/Tyr_kinase_cat_dom"/>
</dbReference>
<evidence type="ECO:0000259" key="1">
    <source>
        <dbReference type="PROSITE" id="PS50011"/>
    </source>
</evidence>
<gene>
    <name evidence="2" type="ORF">P879_00794</name>
</gene>
<proteinExistence type="predicted"/>
<dbReference type="Gene3D" id="1.10.510.10">
    <property type="entry name" value="Transferase(Phosphotransferase) domain 1"/>
    <property type="match status" value="1"/>
</dbReference>
<keyword evidence="3" id="KW-1185">Reference proteome</keyword>
<dbReference type="GO" id="GO:0004674">
    <property type="term" value="F:protein serine/threonine kinase activity"/>
    <property type="evidence" value="ECO:0007669"/>
    <property type="project" value="TreeGrafter"/>
</dbReference>
<reference evidence="2 3" key="1">
    <citation type="submission" date="2019-07" db="EMBL/GenBank/DDBJ databases">
        <title>Annotation for the trematode Paragonimus westermani.</title>
        <authorList>
            <person name="Choi Y.-J."/>
        </authorList>
    </citation>
    <scope>NUCLEOTIDE SEQUENCE [LARGE SCALE GENOMIC DNA]</scope>
    <source>
        <strain evidence="2">180907_Pwestermani</strain>
    </source>
</reference>
<dbReference type="InterPro" id="IPR051681">
    <property type="entry name" value="Ser/Thr_Kinases-Pseudokinases"/>
</dbReference>
<dbReference type="GO" id="GO:0005524">
    <property type="term" value="F:ATP binding"/>
    <property type="evidence" value="ECO:0007669"/>
    <property type="project" value="InterPro"/>
</dbReference>
<dbReference type="OrthoDB" id="339325at2759"/>
<dbReference type="Gene3D" id="3.30.200.20">
    <property type="entry name" value="Phosphorylase Kinase, domain 1"/>
    <property type="match status" value="1"/>
</dbReference>
<organism evidence="2 3">
    <name type="scientific">Paragonimus westermani</name>
    <dbReference type="NCBI Taxonomy" id="34504"/>
    <lineage>
        <taxon>Eukaryota</taxon>
        <taxon>Metazoa</taxon>
        <taxon>Spiralia</taxon>
        <taxon>Lophotrochozoa</taxon>
        <taxon>Platyhelminthes</taxon>
        <taxon>Trematoda</taxon>
        <taxon>Digenea</taxon>
        <taxon>Plagiorchiida</taxon>
        <taxon>Troglotremata</taxon>
        <taxon>Troglotrematidae</taxon>
        <taxon>Paragonimus</taxon>
    </lineage>
</organism>
<dbReference type="Proteomes" id="UP000699462">
    <property type="component" value="Unassembled WGS sequence"/>
</dbReference>
<dbReference type="InterPro" id="IPR000719">
    <property type="entry name" value="Prot_kinase_dom"/>
</dbReference>
<name>A0A8T0DYF4_9TREM</name>
<dbReference type="PANTHER" id="PTHR44329">
    <property type="entry name" value="SERINE/THREONINE-PROTEIN KINASE TNNI3K-RELATED"/>
    <property type="match status" value="1"/>
</dbReference>
<dbReference type="SUPFAM" id="SSF56112">
    <property type="entry name" value="Protein kinase-like (PK-like)"/>
    <property type="match status" value="1"/>
</dbReference>
<dbReference type="GO" id="GO:0005737">
    <property type="term" value="C:cytoplasm"/>
    <property type="evidence" value="ECO:0007669"/>
    <property type="project" value="TreeGrafter"/>
</dbReference>
<accession>A0A8T0DYF4</accession>
<comment type="caution">
    <text evidence="2">The sequence shown here is derived from an EMBL/GenBank/DDBJ whole genome shotgun (WGS) entry which is preliminary data.</text>
</comment>
<evidence type="ECO:0000313" key="3">
    <source>
        <dbReference type="Proteomes" id="UP000699462"/>
    </source>
</evidence>
<dbReference type="PANTHER" id="PTHR44329:SF304">
    <property type="entry name" value="MITOGEN-ACTIVATED PROTEIN KINASE KINASE KINASE 13-LIKE ISOFORM X1"/>
    <property type="match status" value="1"/>
</dbReference>
<dbReference type="EMBL" id="JTDF01000118">
    <property type="protein sequence ID" value="KAF8572234.1"/>
    <property type="molecule type" value="Genomic_DNA"/>
</dbReference>
<dbReference type="InterPro" id="IPR011009">
    <property type="entry name" value="Kinase-like_dom_sf"/>
</dbReference>
<sequence>MNNSESMITHPMYTGLLDSGNQIDNNFSPQTAVSNRISCKFENFSTDELQQALPEQSPVIAKVKLVQSKCAILNSSNIDNSVPIYDNSDAVLSCELSEVSRNATNADPQVAKSSLLDKMLNCFSPFLPLCCRRRSNAVVNKPEVAWEVPFGSITNLEWIGSGAQGVVFRGLLRGETIAVKKVNNRSDTEIEHLRQLRHPNIIQFKGVCVEHPCYCLLMEYCPYGQLYDLLHSTTHVSTPSMITNWATQIAFGMQYLHANKIVHRDLKSPKRPRD</sequence>
<protein>
    <recommendedName>
        <fullName evidence="1">Protein kinase domain-containing protein</fullName>
    </recommendedName>
</protein>
<feature type="domain" description="Protein kinase" evidence="1">
    <location>
        <begin position="153"/>
        <end position="274"/>
    </location>
</feature>
<dbReference type="AlphaFoldDB" id="A0A8T0DYF4"/>